<dbReference type="EMBL" id="FP565813">
    <property type="protein sequence ID" value="CBH22846.1"/>
    <property type="molecule type" value="Genomic_DNA"/>
</dbReference>
<evidence type="ECO:0000313" key="4">
    <source>
        <dbReference type="EMBL" id="CBH22846.1"/>
    </source>
</evidence>
<keyword evidence="2" id="KW-1133">Transmembrane helix</keyword>
<dbReference type="AlphaFoldDB" id="D6CW17"/>
<gene>
    <name evidence="4" type="primary">wcaJ</name>
    <name evidence="4" type="ORF">SRM_p84040</name>
</gene>
<keyword evidence="4" id="KW-0614">Plasmid</keyword>
<feature type="domain" description="Bacterial sugar transferase" evidence="3">
    <location>
        <begin position="27"/>
        <end position="269"/>
    </location>
</feature>
<evidence type="ECO:0000256" key="2">
    <source>
        <dbReference type="SAM" id="Phobius"/>
    </source>
</evidence>
<dbReference type="Proteomes" id="UP000000933">
    <property type="component" value="Plasmid pSR84"/>
</dbReference>
<dbReference type="PANTHER" id="PTHR30576:SF0">
    <property type="entry name" value="UNDECAPRENYL-PHOSPHATE N-ACETYLGALACTOSAMINYL 1-PHOSPHATE TRANSFERASE-RELATED"/>
    <property type="match status" value="1"/>
</dbReference>
<accession>D6CW17</accession>
<dbReference type="PANTHER" id="PTHR30576">
    <property type="entry name" value="COLANIC BIOSYNTHESIS UDP-GLUCOSE LIPID CARRIER TRANSFERASE"/>
    <property type="match status" value="1"/>
</dbReference>
<dbReference type="RefSeq" id="WP_013124681.1">
    <property type="nucleotide sequence ID" value="NC_014157.1"/>
</dbReference>
<reference evidence="5" key="2">
    <citation type="submission" date="2010-04" db="EMBL/GenBank/DDBJ databases">
        <title>Genome sequence of Salinibacter ruber M8.</title>
        <authorList>
            <consortium name="Genoscope"/>
        </authorList>
    </citation>
    <scope>NUCLEOTIDE SEQUENCE [LARGE SCALE GENOMIC DNA]</scope>
    <source>
        <strain evidence="5">M8</strain>
        <plasmid evidence="5">pSR84</plasmid>
    </source>
</reference>
<protein>
    <submittedName>
        <fullName evidence="4">Sugar transferase-related membrane protein</fullName>
    </submittedName>
</protein>
<proteinExistence type="inferred from homology"/>
<organism evidence="4 5">
    <name type="scientific">Salinibacter ruber (strain M8)</name>
    <dbReference type="NCBI Taxonomy" id="761659"/>
    <lineage>
        <taxon>Bacteria</taxon>
        <taxon>Pseudomonadati</taxon>
        <taxon>Rhodothermota</taxon>
        <taxon>Rhodothermia</taxon>
        <taxon>Rhodothermales</taxon>
        <taxon>Salinibacteraceae</taxon>
        <taxon>Salinibacter</taxon>
    </lineage>
</organism>
<reference evidence="4 5" key="1">
    <citation type="journal article" date="2010" name="ISME J.">
        <title>Fine-scale evolution: genomic, phenotypic and ecological differentiation in two coexisting Salinibacter ruber strains.</title>
        <authorList>
            <person name="Pena A."/>
            <person name="Teeling H."/>
            <person name="Huerta-Cepas J."/>
            <person name="Santos F."/>
            <person name="Yarza P."/>
            <person name="Brito-Echeverria J."/>
            <person name="Lucio M."/>
            <person name="Schmitt-Kopplin P."/>
            <person name="Meseguer I."/>
            <person name="Schenowitz C."/>
            <person name="Dossat C."/>
            <person name="Barbe V."/>
            <person name="Dopazo J."/>
            <person name="Rossello-Mora R."/>
            <person name="Schuler M."/>
            <person name="Glockner F.O."/>
            <person name="Amann R."/>
            <person name="Gabaldon T."/>
            <person name="Anton J."/>
        </authorList>
    </citation>
    <scope>NUCLEOTIDE SEQUENCE [LARGE SCALE GENOMIC DNA]</scope>
    <source>
        <strain evidence="4 5">M8</strain>
        <plasmid evidence="5">pSR84</plasmid>
    </source>
</reference>
<keyword evidence="2" id="KW-0472">Membrane</keyword>
<feature type="transmembrane region" description="Helical" evidence="2">
    <location>
        <begin position="32"/>
        <end position="53"/>
    </location>
</feature>
<dbReference type="KEGG" id="srm:SRM_p84040"/>
<evidence type="ECO:0000256" key="1">
    <source>
        <dbReference type="ARBA" id="ARBA00006464"/>
    </source>
</evidence>
<keyword evidence="4" id="KW-0808">Transferase</keyword>
<dbReference type="Pfam" id="PF02397">
    <property type="entry name" value="Bac_transf"/>
    <property type="match status" value="1"/>
</dbReference>
<sequence length="274" mass="31339">MSYVRRPRDTSDPRSAAWRDPRSRWAKRAMDLAVAVPALIVLSPVFAIIALLIRLDSKGAIFYVSERVGQRYRTFPLLKFRTMHVDADERLDDLQHLNQYRDDDTADRADGSSQLPSWQHYRQQTTTSSTLLVQDDAMIPEEVHRRRAAIEEESVFVKLERDPRITRVGRVLRNTSLDELPQLLNVLRGDLSIVGNRPLPPYEAEQLTRDGDVERFLAPAGITGLWQVTKRGTGDVSPEERVALDVKYARTCSLWTDLGILVRTFPALFQQEDV</sequence>
<evidence type="ECO:0000313" key="5">
    <source>
        <dbReference type="Proteomes" id="UP000000933"/>
    </source>
</evidence>
<geneLocation type="plasmid" evidence="4 5">
    <name>pSR84</name>
</geneLocation>
<dbReference type="PATRIC" id="fig|761659.10.peg.3517"/>
<dbReference type="HOGENOM" id="CLU_024920_1_3_10"/>
<comment type="similarity">
    <text evidence="1">Belongs to the bacterial sugar transferase family.</text>
</comment>
<dbReference type="GO" id="GO:0016780">
    <property type="term" value="F:phosphotransferase activity, for other substituted phosphate groups"/>
    <property type="evidence" value="ECO:0007669"/>
    <property type="project" value="TreeGrafter"/>
</dbReference>
<keyword evidence="2" id="KW-0812">Transmembrane</keyword>
<dbReference type="InterPro" id="IPR003362">
    <property type="entry name" value="Bact_transf"/>
</dbReference>
<evidence type="ECO:0000259" key="3">
    <source>
        <dbReference type="Pfam" id="PF02397"/>
    </source>
</evidence>
<name>D6CW17_SALRM</name>